<name>A0A7S7RPJ4_9BACT</name>
<evidence type="ECO:0008006" key="3">
    <source>
        <dbReference type="Google" id="ProtNLM"/>
    </source>
</evidence>
<sequence length="392" mass="45105">MTIKIEKTVDLELKPEVKKIEPLQEPLAKSKDINFDFYGAQLGFNVPSGIKHSNYYPQNQKGVGNFFSSAASSEYDSFISEIDKASKNMNLNDWGIYLLITKISDSIFTNQDNSKLLSWFIFNKMGYAVKVGLAKQHIVLMHYCDKVIYSTPNYNFSDKKYYAISSYDKESAGRVFSYKQDYPDSTKALDLSLVSLPKLPLDTKTKTLNFRHFAQEYSVSFEYNKNLIDFMSTYPQADYQTYFNAPLEHKTYEDIASSLKKYIDGRKASDAMNFVLAFVQKSFKYERDNEQFAREKVMFAAETLYYDKSDCEDRAVLYSYLVRELFHVPVVGLKYKNHMSTAIYVPMDGDSVKVGSRKFIIADPTYVNATIGMSMPSYKSIKPQSYIEIGKK</sequence>
<accession>A0A7S7RPJ4</accession>
<protein>
    <recommendedName>
        <fullName evidence="3">Transglutaminase-like domain-containing protein</fullName>
    </recommendedName>
</protein>
<gene>
    <name evidence="1" type="ORF">HUE88_08720</name>
</gene>
<keyword evidence="2" id="KW-1185">Reference proteome</keyword>
<dbReference type="Proteomes" id="UP000593994">
    <property type="component" value="Chromosome"/>
</dbReference>
<evidence type="ECO:0000313" key="1">
    <source>
        <dbReference type="EMBL" id="QOY53475.1"/>
    </source>
</evidence>
<organism evidence="1 2">
    <name type="scientific">Candidatus Sulfurimonas baltica</name>
    <dbReference type="NCBI Taxonomy" id="2740404"/>
    <lineage>
        <taxon>Bacteria</taxon>
        <taxon>Pseudomonadati</taxon>
        <taxon>Campylobacterota</taxon>
        <taxon>Epsilonproteobacteria</taxon>
        <taxon>Campylobacterales</taxon>
        <taxon>Sulfurimonadaceae</taxon>
        <taxon>Sulfurimonas</taxon>
    </lineage>
</organism>
<reference evidence="1 2" key="1">
    <citation type="submission" date="2020-05" db="EMBL/GenBank/DDBJ databases">
        <title>Sulfurimonas marisnigri, sp. nov., and Sulfurimonas baltica, sp. nov., manganese oxide reducing chemolithoautotrophs of the class Epsilonproteobacteria isolated from the pelagic redoxclines of the Black and Baltic Seas and emended description of the genus Sulfurimonas.</title>
        <authorList>
            <person name="Henkel J.V."/>
            <person name="Laudan C."/>
            <person name="Werner J."/>
            <person name="Neu T."/>
            <person name="Plewe S."/>
            <person name="Sproer C."/>
            <person name="Bunk B."/>
            <person name="Schulz-Vogt H.N."/>
        </authorList>
    </citation>
    <scope>NUCLEOTIDE SEQUENCE [LARGE SCALE GENOMIC DNA]</scope>
    <source>
        <strain evidence="1 2">GD2</strain>
    </source>
</reference>
<proteinExistence type="predicted"/>
<dbReference type="Gene3D" id="3.10.620.30">
    <property type="match status" value="1"/>
</dbReference>
<evidence type="ECO:0000313" key="2">
    <source>
        <dbReference type="Proteomes" id="UP000593994"/>
    </source>
</evidence>
<dbReference type="EMBL" id="CP054492">
    <property type="protein sequence ID" value="QOY53475.1"/>
    <property type="molecule type" value="Genomic_DNA"/>
</dbReference>
<dbReference type="KEGG" id="sbal:HUE88_08720"/>
<dbReference type="AlphaFoldDB" id="A0A7S7RPJ4"/>